<evidence type="ECO:0000313" key="6">
    <source>
        <dbReference type="Proteomes" id="UP001596548"/>
    </source>
</evidence>
<dbReference type="PANTHER" id="PTHR43639">
    <property type="entry name" value="OXIDOREDUCTASE, SHORT-CHAIN DEHYDROGENASE/REDUCTASE FAMILY (AFU_ORTHOLOGUE AFUA_5G02870)"/>
    <property type="match status" value="1"/>
</dbReference>
<comment type="caution">
    <text evidence="5">The sequence shown here is derived from an EMBL/GenBank/DDBJ whole genome shotgun (WGS) entry which is preliminary data.</text>
</comment>
<dbReference type="PRINTS" id="PR00080">
    <property type="entry name" value="SDRFAMILY"/>
</dbReference>
<dbReference type="InterPro" id="IPR057326">
    <property type="entry name" value="KR_dom"/>
</dbReference>
<dbReference type="SMART" id="SM00822">
    <property type="entry name" value="PKS_KR"/>
    <property type="match status" value="1"/>
</dbReference>
<comment type="similarity">
    <text evidence="1">Belongs to the short-chain dehydrogenases/reductases (SDR) family.</text>
</comment>
<feature type="domain" description="Ketoreductase" evidence="4">
    <location>
        <begin position="6"/>
        <end position="179"/>
    </location>
</feature>
<evidence type="ECO:0000256" key="1">
    <source>
        <dbReference type="ARBA" id="ARBA00006484"/>
    </source>
</evidence>
<evidence type="ECO:0000313" key="5">
    <source>
        <dbReference type="EMBL" id="MFC7280074.1"/>
    </source>
</evidence>
<reference evidence="6" key="1">
    <citation type="journal article" date="2019" name="Int. J. Syst. Evol. Microbiol.">
        <title>The Global Catalogue of Microorganisms (GCM) 10K type strain sequencing project: providing services to taxonomists for standard genome sequencing and annotation.</title>
        <authorList>
            <consortium name="The Broad Institute Genomics Platform"/>
            <consortium name="The Broad Institute Genome Sequencing Center for Infectious Disease"/>
            <person name="Wu L."/>
            <person name="Ma J."/>
        </authorList>
    </citation>
    <scope>NUCLEOTIDE SEQUENCE [LARGE SCALE GENOMIC DNA]</scope>
    <source>
        <strain evidence="6">XZYJT-10</strain>
    </source>
</reference>
<keyword evidence="6" id="KW-1185">Reference proteome</keyword>
<keyword evidence="2 5" id="KW-0560">Oxidoreductase</keyword>
<dbReference type="Pfam" id="PF13561">
    <property type="entry name" value="adh_short_C2"/>
    <property type="match status" value="1"/>
</dbReference>
<dbReference type="PANTHER" id="PTHR43639:SF1">
    <property type="entry name" value="SHORT-CHAIN DEHYDROGENASE_REDUCTASE FAMILY PROTEIN"/>
    <property type="match status" value="1"/>
</dbReference>
<dbReference type="EC" id="1.1.1.-" evidence="5"/>
<accession>A0ABW2I5G5</accession>
<sequence>MTLEGRIALVTGGSRGIGRAIVERLAAEGARVYFTCRTDPGRTDPGRTDPGRTDPVGIRTDHEDIDSVRTMFAAVGTRLDILVNNAAVNPATPLDTVTADEFDRVLTVNTKVPLLAMRAAAERMGPGGRIVNLSTLNTVVPAPGRLLYTMSKGALEQATAVAARELGPRGITVNTVSPGAVDTDMLRAANNAEALAQTAAFTALQRLGKPNDIAAIVTWLAGPDAGWITGQNIRATGGLLV</sequence>
<dbReference type="Proteomes" id="UP001596548">
    <property type="component" value="Unassembled WGS sequence"/>
</dbReference>
<evidence type="ECO:0000256" key="3">
    <source>
        <dbReference type="SAM" id="MobiDB-lite"/>
    </source>
</evidence>
<dbReference type="InterPro" id="IPR002347">
    <property type="entry name" value="SDR_fam"/>
</dbReference>
<dbReference type="GO" id="GO:0016491">
    <property type="term" value="F:oxidoreductase activity"/>
    <property type="evidence" value="ECO:0007669"/>
    <property type="project" value="UniProtKB-KW"/>
</dbReference>
<proteinExistence type="inferred from homology"/>
<organism evidence="5 6">
    <name type="scientific">Paractinoplanes rhizophilus</name>
    <dbReference type="NCBI Taxonomy" id="1416877"/>
    <lineage>
        <taxon>Bacteria</taxon>
        <taxon>Bacillati</taxon>
        <taxon>Actinomycetota</taxon>
        <taxon>Actinomycetes</taxon>
        <taxon>Micromonosporales</taxon>
        <taxon>Micromonosporaceae</taxon>
        <taxon>Paractinoplanes</taxon>
    </lineage>
</organism>
<dbReference type="SUPFAM" id="SSF51735">
    <property type="entry name" value="NAD(P)-binding Rossmann-fold domains"/>
    <property type="match status" value="1"/>
</dbReference>
<protein>
    <submittedName>
        <fullName evidence="5">SDR family NAD(P)-dependent oxidoreductase</fullName>
        <ecNumber evidence="5">1.1.1.-</ecNumber>
    </submittedName>
</protein>
<dbReference type="Gene3D" id="3.40.50.720">
    <property type="entry name" value="NAD(P)-binding Rossmann-like Domain"/>
    <property type="match status" value="1"/>
</dbReference>
<dbReference type="EMBL" id="JBHTBJ010000075">
    <property type="protein sequence ID" value="MFC7280074.1"/>
    <property type="molecule type" value="Genomic_DNA"/>
</dbReference>
<feature type="compositionally biased region" description="Basic and acidic residues" evidence="3">
    <location>
        <begin position="39"/>
        <end position="52"/>
    </location>
</feature>
<evidence type="ECO:0000256" key="2">
    <source>
        <dbReference type="ARBA" id="ARBA00023002"/>
    </source>
</evidence>
<gene>
    <name evidence="5" type="ORF">ACFQS1_39470</name>
</gene>
<dbReference type="PRINTS" id="PR00081">
    <property type="entry name" value="GDHRDH"/>
</dbReference>
<dbReference type="InterPro" id="IPR036291">
    <property type="entry name" value="NAD(P)-bd_dom_sf"/>
</dbReference>
<name>A0ABW2I5G5_9ACTN</name>
<evidence type="ECO:0000259" key="4">
    <source>
        <dbReference type="SMART" id="SM00822"/>
    </source>
</evidence>
<dbReference type="RefSeq" id="WP_378978010.1">
    <property type="nucleotide sequence ID" value="NZ_JBHTBJ010000075.1"/>
</dbReference>
<feature type="region of interest" description="Disordered" evidence="3">
    <location>
        <begin position="37"/>
        <end position="58"/>
    </location>
</feature>